<keyword evidence="2" id="KW-0812">Transmembrane</keyword>
<evidence type="ECO:0000256" key="1">
    <source>
        <dbReference type="SAM" id="MobiDB-lite"/>
    </source>
</evidence>
<feature type="transmembrane region" description="Helical" evidence="2">
    <location>
        <begin position="43"/>
        <end position="64"/>
    </location>
</feature>
<dbReference type="KEGG" id="ske:Sked_32830"/>
<reference evidence="3 4" key="1">
    <citation type="journal article" date="2009" name="Stand. Genomic Sci.">
        <title>Complete genome sequence of Sanguibacter keddieii type strain (ST-74).</title>
        <authorList>
            <person name="Ivanova N."/>
            <person name="Sikorski J."/>
            <person name="Sims D."/>
            <person name="Brettin T."/>
            <person name="Detter J.C."/>
            <person name="Han C."/>
            <person name="Lapidus A."/>
            <person name="Copeland A."/>
            <person name="Glavina Del Rio T."/>
            <person name="Nolan M."/>
            <person name="Chen F."/>
            <person name="Lucas S."/>
            <person name="Tice H."/>
            <person name="Cheng J.F."/>
            <person name="Bruce D."/>
            <person name="Goodwin L."/>
            <person name="Pitluck S."/>
            <person name="Pati A."/>
            <person name="Mavromatis K."/>
            <person name="Chen A."/>
            <person name="Palaniappan K."/>
            <person name="D'haeseleer P."/>
            <person name="Chain P."/>
            <person name="Bristow J."/>
            <person name="Eisen J.A."/>
            <person name="Markowitz V."/>
            <person name="Hugenholtz P."/>
            <person name="Goker M."/>
            <person name="Pukall R."/>
            <person name="Klenk H.P."/>
            <person name="Kyrpides N.C."/>
        </authorList>
    </citation>
    <scope>NUCLEOTIDE SEQUENCE [LARGE SCALE GENOMIC DNA]</scope>
    <source>
        <strain evidence="4">ATCC 51767 / DSM 10542 / NCFB 3025 / ST-74</strain>
    </source>
</reference>
<proteinExistence type="predicted"/>
<dbReference type="AlphaFoldDB" id="D1BDV7"/>
<dbReference type="RefSeq" id="WP_012868246.1">
    <property type="nucleotide sequence ID" value="NC_013521.1"/>
</dbReference>
<organism evidence="3 4">
    <name type="scientific">Sanguibacter keddieii (strain ATCC 51767 / DSM 10542 / NCFB 3025 / ST-74)</name>
    <dbReference type="NCBI Taxonomy" id="446469"/>
    <lineage>
        <taxon>Bacteria</taxon>
        <taxon>Bacillati</taxon>
        <taxon>Actinomycetota</taxon>
        <taxon>Actinomycetes</taxon>
        <taxon>Micrococcales</taxon>
        <taxon>Sanguibacteraceae</taxon>
        <taxon>Sanguibacter</taxon>
    </lineage>
</organism>
<keyword evidence="4" id="KW-1185">Reference proteome</keyword>
<keyword evidence="2" id="KW-1133">Transmembrane helix</keyword>
<feature type="region of interest" description="Disordered" evidence="1">
    <location>
        <begin position="72"/>
        <end position="120"/>
    </location>
</feature>
<dbReference type="EMBL" id="CP001819">
    <property type="protein sequence ID" value="ACZ23178.1"/>
    <property type="molecule type" value="Genomic_DNA"/>
</dbReference>
<keyword evidence="2" id="KW-0472">Membrane</keyword>
<dbReference type="Proteomes" id="UP000000322">
    <property type="component" value="Chromosome"/>
</dbReference>
<evidence type="ECO:0000256" key="2">
    <source>
        <dbReference type="SAM" id="Phobius"/>
    </source>
</evidence>
<evidence type="ECO:0000313" key="3">
    <source>
        <dbReference type="EMBL" id="ACZ23178.1"/>
    </source>
</evidence>
<dbReference type="OrthoDB" id="5141680at2"/>
<accession>D1BDV7</accession>
<feature type="compositionally biased region" description="Low complexity" evidence="1">
    <location>
        <begin position="108"/>
        <end position="120"/>
    </location>
</feature>
<sequence>MNDDLHDAFARAADDAADQAMTADQIRRAATERIRARRRRRPAFVVGSAVAGLALVGGGAFAAVQLSGDDRGEIPDVIGSPAPTPQDSQTSEETEAPVTEAPSEEPSETPTEAPEPEQPAALPEADLTAVFPACGAVVEPTSGRQQLTFSPTWTEGAVGDTVTATFWNSSGDDLAGVASTHLTAVAVKDGVVVGWTEQSPEASTAPFDLDVRDFGQVQTTGALAHTLCTDGTTPLPAGRYSVWVAQQATVTERVPYDESYVAGAPVVTEEDMLVSGDVTSLWMDDAGRSVPSPGVAAGWPAQMSQDEAFRYSDAFQTIVWLAVSDREYLADIDPALYRPGTQVLDLGYLEPEVPFRCQPGADQALGVVGPDGGGSSGSGIGVIFATEAEAEQFVALWEPLHGPVTGVVTLAVGCDFS</sequence>
<evidence type="ECO:0000313" key="4">
    <source>
        <dbReference type="Proteomes" id="UP000000322"/>
    </source>
</evidence>
<protein>
    <submittedName>
        <fullName evidence="3">Uncharacterized protein</fullName>
    </submittedName>
</protein>
<dbReference type="STRING" id="446469.Sked_32830"/>
<dbReference type="eggNOG" id="COG3266">
    <property type="taxonomic scope" value="Bacteria"/>
</dbReference>
<dbReference type="HOGENOM" id="CLU_677734_0_0_11"/>
<gene>
    <name evidence="3" type="ordered locus">Sked_32830</name>
</gene>
<name>D1BDV7_SANKS</name>